<dbReference type="EMBL" id="CAKMMF010000008">
    <property type="protein sequence ID" value="CAH1202778.1"/>
    <property type="molecule type" value="Genomic_DNA"/>
</dbReference>
<dbReference type="PANTHER" id="PTHR21089">
    <property type="entry name" value="SHIKIMATE DEHYDROGENASE"/>
    <property type="match status" value="1"/>
</dbReference>
<dbReference type="InterPro" id="IPR046346">
    <property type="entry name" value="Aminoacid_DH-like_N_sf"/>
</dbReference>
<dbReference type="InterPro" id="IPR036291">
    <property type="entry name" value="NAD(P)-bd_dom_sf"/>
</dbReference>
<keyword evidence="3 8" id="KW-0028">Amino-acid biosynthesis</keyword>
<evidence type="ECO:0000256" key="8">
    <source>
        <dbReference type="HAMAP-Rule" id="MF_00222"/>
    </source>
</evidence>
<dbReference type="InterPro" id="IPR013708">
    <property type="entry name" value="Shikimate_DH-bd_N"/>
</dbReference>
<comment type="similarity">
    <text evidence="8">Belongs to the shikimate dehydrogenase family.</text>
</comment>
<evidence type="ECO:0000256" key="5">
    <source>
        <dbReference type="ARBA" id="ARBA00023002"/>
    </source>
</evidence>
<dbReference type="Gene3D" id="3.40.50.10860">
    <property type="entry name" value="Leucine Dehydrogenase, chain A, domain 1"/>
    <property type="match status" value="1"/>
</dbReference>
<comment type="function">
    <text evidence="8">Involved in the biosynthesis of the chorismate, which leads to the biosynthesis of aromatic amino acids. Catalyzes the reversible NADPH linked reduction of 3-dehydroshikimate (DHSA) to yield shikimate (SA).</text>
</comment>
<sequence length="301" mass="32494">MAVSGMNNSTTGLSPYGNKVDSETILYSVIGDPIRQSKSPTMMNCAFRETGLNGIYTAFHITSERLADFVAGVRAMGIRGVNVTIPHKLDIMPLLDEIDESAQAIGAVNTIVNEDGNLIGYNTDGLGYVRSLKEEAEPELEGKRILIIGAGGATRGIIYALAKEGVGSIVISNRTVERAQVLVDAFGSHTDIRVIGMDKLKDACGEADIIINTTSLGMYPHVEETPIDTSWLRPDTIASDLIYNPLITRFLEEAKSRGCRIHGGLGMFIYQGAYAFEYWTGVPAPVQAMRSAVLDALGYGR</sequence>
<evidence type="ECO:0000313" key="13">
    <source>
        <dbReference type="Proteomes" id="UP000838686"/>
    </source>
</evidence>
<feature type="binding site" evidence="8">
    <location>
        <begin position="149"/>
        <end position="153"/>
    </location>
    <ligand>
        <name>NADP(+)</name>
        <dbReference type="ChEBI" id="CHEBI:58349"/>
    </ligand>
</feature>
<dbReference type="CDD" id="cd01065">
    <property type="entry name" value="NAD_bind_Shikimate_DH"/>
    <property type="match status" value="1"/>
</dbReference>
<dbReference type="InterPro" id="IPR006151">
    <property type="entry name" value="Shikm_DH/Glu-tRNA_Rdtase"/>
</dbReference>
<reference evidence="12" key="1">
    <citation type="submission" date="2022-01" db="EMBL/GenBank/DDBJ databases">
        <authorList>
            <person name="Criscuolo A."/>
        </authorList>
    </citation>
    <scope>NUCLEOTIDE SEQUENCE</scope>
    <source>
        <strain evidence="12">CIP111893</strain>
    </source>
</reference>
<feature type="binding site" evidence="8">
    <location>
        <position position="243"/>
    </location>
    <ligand>
        <name>shikimate</name>
        <dbReference type="ChEBI" id="CHEBI:36208"/>
    </ligand>
</feature>
<feature type="binding site" evidence="8">
    <location>
        <position position="100"/>
    </location>
    <ligand>
        <name>NADP(+)</name>
        <dbReference type="ChEBI" id="CHEBI:58349"/>
    </ligand>
</feature>
<feature type="binding site" evidence="8">
    <location>
        <position position="271"/>
    </location>
    <ligand>
        <name>shikimate</name>
        <dbReference type="ChEBI" id="CHEBI:36208"/>
    </ligand>
</feature>
<comment type="pathway">
    <text evidence="1 8">Metabolic intermediate biosynthesis; chorismate biosynthesis; chorismate from D-erythrose 4-phosphate and phosphoenolpyruvate: step 4/7.</text>
</comment>
<dbReference type="InterPro" id="IPR022893">
    <property type="entry name" value="Shikimate_DH_fam"/>
</dbReference>
<dbReference type="EC" id="1.1.1.25" evidence="2 8"/>
<comment type="subunit">
    <text evidence="8">Homodimer.</text>
</comment>
<evidence type="ECO:0000256" key="7">
    <source>
        <dbReference type="ARBA" id="ARBA00049442"/>
    </source>
</evidence>
<organism evidence="12 13">
    <name type="scientific">Paenibacillus plantiphilus</name>
    <dbReference type="NCBI Taxonomy" id="2905650"/>
    <lineage>
        <taxon>Bacteria</taxon>
        <taxon>Bacillati</taxon>
        <taxon>Bacillota</taxon>
        <taxon>Bacilli</taxon>
        <taxon>Bacillales</taxon>
        <taxon>Paenibacillaceae</taxon>
        <taxon>Paenibacillus</taxon>
    </lineage>
</organism>
<dbReference type="NCBIfam" id="NF001319">
    <property type="entry name" value="PRK00258.3-3"/>
    <property type="match status" value="1"/>
</dbReference>
<evidence type="ECO:0000259" key="10">
    <source>
        <dbReference type="Pfam" id="PF08501"/>
    </source>
</evidence>
<feature type="active site" description="Proton acceptor" evidence="8">
    <location>
        <position position="88"/>
    </location>
</feature>
<dbReference type="Gene3D" id="3.40.50.720">
    <property type="entry name" value="NAD(P)-binding Rossmann-like Domain"/>
    <property type="match status" value="1"/>
</dbReference>
<proteinExistence type="inferred from homology"/>
<dbReference type="GO" id="GO:0004764">
    <property type="term" value="F:shikimate 3-dehydrogenase (NADP+) activity"/>
    <property type="evidence" value="ECO:0007669"/>
    <property type="project" value="UniProtKB-EC"/>
</dbReference>
<dbReference type="Pfam" id="PF08501">
    <property type="entry name" value="Shikimate_dh_N"/>
    <property type="match status" value="1"/>
</dbReference>
<keyword evidence="13" id="KW-1185">Reference proteome</keyword>
<dbReference type="Proteomes" id="UP000838686">
    <property type="component" value="Unassembled WGS sequence"/>
</dbReference>
<evidence type="ECO:0000259" key="9">
    <source>
        <dbReference type="Pfam" id="PF01488"/>
    </source>
</evidence>
<dbReference type="SUPFAM" id="SSF53223">
    <property type="entry name" value="Aminoacid dehydrogenase-like, N-terminal domain"/>
    <property type="match status" value="1"/>
</dbReference>
<dbReference type="InterPro" id="IPR011342">
    <property type="entry name" value="Shikimate_DH"/>
</dbReference>
<evidence type="ECO:0000256" key="6">
    <source>
        <dbReference type="ARBA" id="ARBA00023141"/>
    </source>
</evidence>
<dbReference type="InterPro" id="IPR041121">
    <property type="entry name" value="SDH_C"/>
</dbReference>
<keyword evidence="5 8" id="KW-0560">Oxidoreductase</keyword>
<dbReference type="Pfam" id="PF18317">
    <property type="entry name" value="SDH_C"/>
    <property type="match status" value="1"/>
</dbReference>
<evidence type="ECO:0000256" key="4">
    <source>
        <dbReference type="ARBA" id="ARBA00022857"/>
    </source>
</evidence>
<dbReference type="Pfam" id="PF01488">
    <property type="entry name" value="Shikimate_DH"/>
    <property type="match status" value="1"/>
</dbReference>
<feature type="domain" description="Shikimate dehydrogenase substrate binding N-terminal" evidence="10">
    <location>
        <begin position="29"/>
        <end position="111"/>
    </location>
</feature>
<evidence type="ECO:0000256" key="1">
    <source>
        <dbReference type="ARBA" id="ARBA00004871"/>
    </source>
</evidence>
<evidence type="ECO:0000256" key="3">
    <source>
        <dbReference type="ARBA" id="ARBA00022605"/>
    </source>
</evidence>
<keyword evidence="4 8" id="KW-0521">NADP</keyword>
<dbReference type="SUPFAM" id="SSF51735">
    <property type="entry name" value="NAD(P)-binding Rossmann-fold domains"/>
    <property type="match status" value="1"/>
</dbReference>
<feature type="binding site" evidence="8">
    <location>
        <position position="109"/>
    </location>
    <ligand>
        <name>shikimate</name>
        <dbReference type="ChEBI" id="CHEBI:36208"/>
    </ligand>
</feature>
<protein>
    <recommendedName>
        <fullName evidence="2 8">Shikimate dehydrogenase (NADP(+))</fullName>
        <shortName evidence="8">SDH</shortName>
        <ecNumber evidence="2 8">1.1.1.25</ecNumber>
    </recommendedName>
</protein>
<feature type="binding site" evidence="8">
    <location>
        <begin position="37"/>
        <end position="39"/>
    </location>
    <ligand>
        <name>shikimate</name>
        <dbReference type="ChEBI" id="CHEBI:36208"/>
    </ligand>
</feature>
<comment type="caution">
    <text evidence="12">The sequence shown here is derived from an EMBL/GenBank/DDBJ whole genome shotgun (WGS) entry which is preliminary data.</text>
</comment>
<keyword evidence="6 8" id="KW-0057">Aromatic amino acid biosynthesis</keyword>
<dbReference type="NCBIfam" id="NF001310">
    <property type="entry name" value="PRK00258.1-2"/>
    <property type="match status" value="1"/>
</dbReference>
<feature type="binding site" evidence="8">
    <location>
        <position position="241"/>
    </location>
    <ligand>
        <name>NADP(+)</name>
        <dbReference type="ChEBI" id="CHEBI:58349"/>
    </ligand>
</feature>
<dbReference type="PANTHER" id="PTHR21089:SF1">
    <property type="entry name" value="BIFUNCTIONAL 3-DEHYDROQUINATE DEHYDRATASE_SHIKIMATE DEHYDROGENASE, CHLOROPLASTIC"/>
    <property type="match status" value="1"/>
</dbReference>
<comment type="catalytic activity">
    <reaction evidence="7 8">
        <text>shikimate + NADP(+) = 3-dehydroshikimate + NADPH + H(+)</text>
        <dbReference type="Rhea" id="RHEA:17737"/>
        <dbReference type="ChEBI" id="CHEBI:15378"/>
        <dbReference type="ChEBI" id="CHEBI:16630"/>
        <dbReference type="ChEBI" id="CHEBI:36208"/>
        <dbReference type="ChEBI" id="CHEBI:57783"/>
        <dbReference type="ChEBI" id="CHEBI:58349"/>
        <dbReference type="EC" id="1.1.1.25"/>
    </reaction>
</comment>
<feature type="binding site" evidence="8">
    <location>
        <begin position="173"/>
        <end position="178"/>
    </location>
    <ligand>
        <name>NADP(+)</name>
        <dbReference type="ChEBI" id="CHEBI:58349"/>
    </ligand>
</feature>
<feature type="binding site" evidence="8">
    <location>
        <position position="84"/>
    </location>
    <ligand>
        <name>shikimate</name>
        <dbReference type="ChEBI" id="CHEBI:36208"/>
    </ligand>
</feature>
<accession>A0ABN8GAU6</accession>
<feature type="domain" description="Quinate/shikimate 5-dehydrogenase/glutamyl-tRNA reductase" evidence="9">
    <location>
        <begin position="135"/>
        <end position="215"/>
    </location>
</feature>
<evidence type="ECO:0000259" key="11">
    <source>
        <dbReference type="Pfam" id="PF18317"/>
    </source>
</evidence>
<feature type="binding site" evidence="8">
    <location>
        <position position="264"/>
    </location>
    <ligand>
        <name>NADP(+)</name>
        <dbReference type="ChEBI" id="CHEBI:58349"/>
    </ligand>
</feature>
<gene>
    <name evidence="8 12" type="primary">aroE</name>
    <name evidence="12" type="ORF">PAECIP111893_01929</name>
</gene>
<evidence type="ECO:0000313" key="12">
    <source>
        <dbReference type="EMBL" id="CAH1202778.1"/>
    </source>
</evidence>
<dbReference type="NCBIfam" id="TIGR00507">
    <property type="entry name" value="aroE"/>
    <property type="match status" value="1"/>
</dbReference>
<dbReference type="HAMAP" id="MF_00222">
    <property type="entry name" value="Shikimate_DH_AroE"/>
    <property type="match status" value="1"/>
</dbReference>
<feature type="binding site" evidence="8">
    <location>
        <position position="124"/>
    </location>
    <ligand>
        <name>shikimate</name>
        <dbReference type="ChEBI" id="CHEBI:36208"/>
    </ligand>
</feature>
<name>A0ABN8GAU6_9BACL</name>
<feature type="domain" description="SDH C-terminal" evidence="11">
    <location>
        <begin position="264"/>
        <end position="294"/>
    </location>
</feature>
<evidence type="ECO:0000256" key="2">
    <source>
        <dbReference type="ARBA" id="ARBA00012962"/>
    </source>
</evidence>